<name>A0A2P2L464_RHIMU</name>
<proteinExistence type="predicted"/>
<organism evidence="1">
    <name type="scientific">Rhizophora mucronata</name>
    <name type="common">Asiatic mangrove</name>
    <dbReference type="NCBI Taxonomy" id="61149"/>
    <lineage>
        <taxon>Eukaryota</taxon>
        <taxon>Viridiplantae</taxon>
        <taxon>Streptophyta</taxon>
        <taxon>Embryophyta</taxon>
        <taxon>Tracheophyta</taxon>
        <taxon>Spermatophyta</taxon>
        <taxon>Magnoliopsida</taxon>
        <taxon>eudicotyledons</taxon>
        <taxon>Gunneridae</taxon>
        <taxon>Pentapetalae</taxon>
        <taxon>rosids</taxon>
        <taxon>fabids</taxon>
        <taxon>Malpighiales</taxon>
        <taxon>Rhizophoraceae</taxon>
        <taxon>Rhizophora</taxon>
    </lineage>
</organism>
<dbReference type="EMBL" id="GGEC01032278">
    <property type="protein sequence ID" value="MBX12762.1"/>
    <property type="molecule type" value="Transcribed_RNA"/>
</dbReference>
<accession>A0A2P2L464</accession>
<evidence type="ECO:0000313" key="1">
    <source>
        <dbReference type="EMBL" id="MBX12762.1"/>
    </source>
</evidence>
<sequence length="37" mass="4427">MKVSRRVQPQSELSYFPDVDMCSSINQILLQHFYPLR</sequence>
<dbReference type="AlphaFoldDB" id="A0A2P2L464"/>
<reference evidence="1" key="1">
    <citation type="submission" date="2018-02" db="EMBL/GenBank/DDBJ databases">
        <title>Rhizophora mucronata_Transcriptome.</title>
        <authorList>
            <person name="Meera S.P."/>
            <person name="Sreeshan A."/>
            <person name="Augustine A."/>
        </authorList>
    </citation>
    <scope>NUCLEOTIDE SEQUENCE</scope>
    <source>
        <tissue evidence="1">Leaf</tissue>
    </source>
</reference>
<protein>
    <submittedName>
        <fullName evidence="1">Uncharacterized protein</fullName>
    </submittedName>
</protein>